<sequence>MNTIKILLFGKGWIGSQLESIFHSKAGVTIRLATSRANHKRDIVNEMDEYKPTHVVSCIGRTHGEIDGREIPTIDYLEYDGKLLDNVRDNLYAPVLLAHLCKERNTHYTYLGTGCIFEYDAEHQDSGFKETDEPNFFGSSYSIVKGFTDQLMSLYQNTLNVRIRMPITAAVNDRDFITKIVRYEKICSMANSMTVLDELLPVMADMIITGRTGTIQLTNPGTISHEEILEMYREIVDPEKTWTTMTYEEQSRLLKSKRSNNYLDTSLLREWYPDVSDIKTAIRRTLETRKSL</sequence>
<reference evidence="1" key="1">
    <citation type="journal article" date="2020" name="Nature">
        <title>Giant virus diversity and host interactions through global metagenomics.</title>
        <authorList>
            <person name="Schulz F."/>
            <person name="Roux S."/>
            <person name="Paez-Espino D."/>
            <person name="Jungbluth S."/>
            <person name="Walsh D.A."/>
            <person name="Denef V.J."/>
            <person name="McMahon K.D."/>
            <person name="Konstantinidis K.T."/>
            <person name="Eloe-Fadrosh E.A."/>
            <person name="Kyrpides N.C."/>
            <person name="Woyke T."/>
        </authorList>
    </citation>
    <scope>NUCLEOTIDE SEQUENCE</scope>
    <source>
        <strain evidence="1">GVMAG-S-3300010158-109</strain>
    </source>
</reference>
<accession>A0A6C0KI61</accession>
<dbReference type="EMBL" id="MN740871">
    <property type="protein sequence ID" value="QHU15974.1"/>
    <property type="molecule type" value="Genomic_DNA"/>
</dbReference>
<dbReference type="GO" id="GO:0006556">
    <property type="term" value="P:S-adenosylmethionine biosynthetic process"/>
    <property type="evidence" value="ECO:0007669"/>
    <property type="project" value="TreeGrafter"/>
</dbReference>
<dbReference type="InterPro" id="IPR036291">
    <property type="entry name" value="NAD(P)-bd_dom_sf"/>
</dbReference>
<dbReference type="AlphaFoldDB" id="A0A6C0KI61"/>
<proteinExistence type="predicted"/>
<dbReference type="GO" id="GO:0048270">
    <property type="term" value="F:methionine adenosyltransferase regulator activity"/>
    <property type="evidence" value="ECO:0007669"/>
    <property type="project" value="TreeGrafter"/>
</dbReference>
<dbReference type="PANTHER" id="PTHR10491:SF4">
    <property type="entry name" value="METHIONINE ADENOSYLTRANSFERASE 2 SUBUNIT BETA"/>
    <property type="match status" value="1"/>
</dbReference>
<dbReference type="SUPFAM" id="SSF51735">
    <property type="entry name" value="NAD(P)-binding Rossmann-fold domains"/>
    <property type="match status" value="1"/>
</dbReference>
<dbReference type="Gene3D" id="3.40.50.720">
    <property type="entry name" value="NAD(P)-binding Rossmann-like Domain"/>
    <property type="match status" value="1"/>
</dbReference>
<organism evidence="1">
    <name type="scientific">viral metagenome</name>
    <dbReference type="NCBI Taxonomy" id="1070528"/>
    <lineage>
        <taxon>unclassified sequences</taxon>
        <taxon>metagenomes</taxon>
        <taxon>organismal metagenomes</taxon>
    </lineage>
</organism>
<evidence type="ECO:0008006" key="2">
    <source>
        <dbReference type="Google" id="ProtNLM"/>
    </source>
</evidence>
<dbReference type="GO" id="GO:0048269">
    <property type="term" value="C:methionine adenosyltransferase complex"/>
    <property type="evidence" value="ECO:0007669"/>
    <property type="project" value="TreeGrafter"/>
</dbReference>
<dbReference type="InterPro" id="IPR005913">
    <property type="entry name" value="dTDP_dehydrorham_reduct"/>
</dbReference>
<evidence type="ECO:0000313" key="1">
    <source>
        <dbReference type="EMBL" id="QHU15974.1"/>
    </source>
</evidence>
<protein>
    <recommendedName>
        <fullName evidence="2">NAD-dependent epimerase/dehydratase domain-containing protein</fullName>
    </recommendedName>
</protein>
<name>A0A6C0KI61_9ZZZZ</name>
<dbReference type="PANTHER" id="PTHR10491">
    <property type="entry name" value="DTDP-4-DEHYDRORHAMNOSE REDUCTASE"/>
    <property type="match status" value="1"/>
</dbReference>